<dbReference type="AlphaFoldDB" id="A0A5C6TX42"/>
<keyword evidence="1" id="KW-0732">Signal</keyword>
<accession>A0A5C6TX42</accession>
<name>A0A5C6TX42_9SPHN</name>
<dbReference type="Proteomes" id="UP000321249">
    <property type="component" value="Unassembled WGS sequence"/>
</dbReference>
<protein>
    <recommendedName>
        <fullName evidence="4">Preprotein translocase subunit YajC</fullName>
    </recommendedName>
</protein>
<gene>
    <name evidence="2" type="ORF">FRZ32_14850</name>
</gene>
<reference evidence="2 3" key="1">
    <citation type="journal article" date="2015" name="J. Microbiol.">
        <title>Sphingosinicella ginsenosidimutans sp. nov., with ginsenoside converting activity.</title>
        <authorList>
            <person name="Kim J.K."/>
            <person name="Kang M.S."/>
            <person name="Park S.C."/>
            <person name="Kim K.M."/>
            <person name="Choi K."/>
            <person name="Yoon M.H."/>
            <person name="Im W.T."/>
        </authorList>
    </citation>
    <scope>NUCLEOTIDE SEQUENCE [LARGE SCALE GENOMIC DNA]</scope>
    <source>
        <strain evidence="2 3">BS-11</strain>
    </source>
</reference>
<organism evidence="2 3">
    <name type="scientific">Allosphingosinicella ginsenosidimutans</name>
    <dbReference type="NCBI Taxonomy" id="1176539"/>
    <lineage>
        <taxon>Bacteria</taxon>
        <taxon>Pseudomonadati</taxon>
        <taxon>Pseudomonadota</taxon>
        <taxon>Alphaproteobacteria</taxon>
        <taxon>Sphingomonadales</taxon>
        <taxon>Sphingomonadaceae</taxon>
        <taxon>Allosphingosinicella</taxon>
    </lineage>
</organism>
<keyword evidence="3" id="KW-1185">Reference proteome</keyword>
<evidence type="ECO:0000313" key="3">
    <source>
        <dbReference type="Proteomes" id="UP000321249"/>
    </source>
</evidence>
<proteinExistence type="predicted"/>
<sequence length="171" mass="16876">MTFRRFLAAAAFAAIALAPGAATAQVPAGVEVGATVKDVQGGVVGTITAINGTNVTIRTDRLDATVPATSFTVHEGDVLFGMTQAQLDAAVDQANQAAQAAFAVGTQVKDRDGAVVGAVQALDAETVTVQMGEQQIRLPRTALAASGGALVTGATLAELQAAAGGGASGTQ</sequence>
<evidence type="ECO:0000313" key="2">
    <source>
        <dbReference type="EMBL" id="TXC64809.1"/>
    </source>
</evidence>
<feature type="chain" id="PRO_5023011532" description="Preprotein translocase subunit YajC" evidence="1">
    <location>
        <begin position="25"/>
        <end position="171"/>
    </location>
</feature>
<comment type="caution">
    <text evidence="2">The sequence shown here is derived from an EMBL/GenBank/DDBJ whole genome shotgun (WGS) entry which is preliminary data.</text>
</comment>
<dbReference type="OrthoDB" id="7508530at2"/>
<evidence type="ECO:0008006" key="4">
    <source>
        <dbReference type="Google" id="ProtNLM"/>
    </source>
</evidence>
<dbReference type="EMBL" id="VOQQ01000001">
    <property type="protein sequence ID" value="TXC64809.1"/>
    <property type="molecule type" value="Genomic_DNA"/>
</dbReference>
<feature type="signal peptide" evidence="1">
    <location>
        <begin position="1"/>
        <end position="24"/>
    </location>
</feature>
<dbReference type="RefSeq" id="WP_147044233.1">
    <property type="nucleotide sequence ID" value="NZ_BAABIR010000001.1"/>
</dbReference>
<evidence type="ECO:0000256" key="1">
    <source>
        <dbReference type="SAM" id="SignalP"/>
    </source>
</evidence>